<feature type="region of interest" description="Disordered" evidence="1">
    <location>
        <begin position="295"/>
        <end position="405"/>
    </location>
</feature>
<feature type="compositionally biased region" description="Low complexity" evidence="1">
    <location>
        <begin position="128"/>
        <end position="138"/>
    </location>
</feature>
<evidence type="ECO:0000313" key="3">
    <source>
        <dbReference type="Proteomes" id="UP001342314"/>
    </source>
</evidence>
<dbReference type="AlphaFoldDB" id="A0AAV5GU46"/>
<protein>
    <submittedName>
        <fullName evidence="2">Uncharacterized protein</fullName>
    </submittedName>
</protein>
<comment type="caution">
    <text evidence="2">The sequence shown here is derived from an EMBL/GenBank/DDBJ whole genome shotgun (WGS) entry which is preliminary data.</text>
</comment>
<feature type="compositionally biased region" description="Low complexity" evidence="1">
    <location>
        <begin position="145"/>
        <end position="155"/>
    </location>
</feature>
<dbReference type="Proteomes" id="UP001342314">
    <property type="component" value="Unassembled WGS sequence"/>
</dbReference>
<proteinExistence type="predicted"/>
<dbReference type="EMBL" id="BQKY01000013">
    <property type="protein sequence ID" value="GJN93041.1"/>
    <property type="molecule type" value="Genomic_DNA"/>
</dbReference>
<reference evidence="2 3" key="1">
    <citation type="submission" date="2021-12" db="EMBL/GenBank/DDBJ databases">
        <title>High titer production of polyol ester of fatty acids by Rhodotorula paludigena BS15 towards product separation-free biomass refinery.</title>
        <authorList>
            <person name="Mano J."/>
            <person name="Ono H."/>
            <person name="Tanaka T."/>
            <person name="Naito K."/>
            <person name="Sushida H."/>
            <person name="Ike M."/>
            <person name="Tokuyasu K."/>
            <person name="Kitaoka M."/>
        </authorList>
    </citation>
    <scope>NUCLEOTIDE SEQUENCE [LARGE SCALE GENOMIC DNA]</scope>
    <source>
        <strain evidence="2 3">BS15</strain>
    </source>
</reference>
<feature type="region of interest" description="Disordered" evidence="1">
    <location>
        <begin position="37"/>
        <end position="56"/>
    </location>
</feature>
<gene>
    <name evidence="2" type="ORF">Rhopal_006086-T1</name>
</gene>
<name>A0AAV5GU46_9BASI</name>
<evidence type="ECO:0000313" key="2">
    <source>
        <dbReference type="EMBL" id="GJN93041.1"/>
    </source>
</evidence>
<evidence type="ECO:0000256" key="1">
    <source>
        <dbReference type="SAM" id="MobiDB-lite"/>
    </source>
</evidence>
<sequence>MSTCSFASYLYSQGYCSPLALGAGPAALHHAAPAHSGALDAASPHKRQRNHSPDSADVTATVVVAAAADPSPLGAHDVAMSYFAGAVPLSPASSSATLSPSTAASSLPTTAAPSPVCPVKSILLAPSSPSSTVPSSPFSSPPSSRPVSRRSSTSKSVRFARCTNASVFPTHSTADYDRSPIVPTCESESLEMKRCKSEGEDGEWVQCQAREKASHKDKAAAAAAAATAHEGGYRLPRHAPAMENPVEGVHGLIEGGFFVGEERDHPAFPATTPPCGSLGVHIPEVVAEQDETLADAGDDAPRGGDDDDDELFGAGGEGGVDDEGELMLVDDSAESDECGAGGADAVPRLVRDDSASGDDSSSMSDHDGALPAGVASSASSAASAGRSSPDLTLVGGGGAGVDRDEDKAKVAAAAASSEQQRKKKFGLCALGKWSRYEVFQCHDSLSGFA</sequence>
<keyword evidence="3" id="KW-1185">Reference proteome</keyword>
<feature type="region of interest" description="Disordered" evidence="1">
    <location>
        <begin position="128"/>
        <end position="155"/>
    </location>
</feature>
<organism evidence="2 3">
    <name type="scientific">Rhodotorula paludigena</name>
    <dbReference type="NCBI Taxonomy" id="86838"/>
    <lineage>
        <taxon>Eukaryota</taxon>
        <taxon>Fungi</taxon>
        <taxon>Dikarya</taxon>
        <taxon>Basidiomycota</taxon>
        <taxon>Pucciniomycotina</taxon>
        <taxon>Microbotryomycetes</taxon>
        <taxon>Sporidiobolales</taxon>
        <taxon>Sporidiobolaceae</taxon>
        <taxon>Rhodotorula</taxon>
    </lineage>
</organism>
<accession>A0AAV5GU46</accession>
<feature type="compositionally biased region" description="Low complexity" evidence="1">
    <location>
        <begin position="357"/>
        <end position="388"/>
    </location>
</feature>